<accession>A0A158BEN0</accession>
<dbReference type="AlphaFoldDB" id="A0A158BEN0"/>
<comment type="caution">
    <text evidence="5">The sequence shown here is derived from an EMBL/GenBank/DDBJ whole genome shotgun (WGS) entry which is preliminary data.</text>
</comment>
<evidence type="ECO:0000313" key="5">
    <source>
        <dbReference type="EMBL" id="SAK68535.1"/>
    </source>
</evidence>
<dbReference type="RefSeq" id="WP_061125243.1">
    <property type="nucleotide sequence ID" value="NZ_FCOF02000014.1"/>
</dbReference>
<dbReference type="EMBL" id="FCOF02000014">
    <property type="protein sequence ID" value="SAK68535.1"/>
    <property type="molecule type" value="Genomic_DNA"/>
</dbReference>
<dbReference type="OrthoDB" id="8590234at2"/>
<gene>
    <name evidence="5" type="ORF">AWB75_03380</name>
</gene>
<dbReference type="Pfam" id="PF10106">
    <property type="entry name" value="DUF2345"/>
    <property type="match status" value="1"/>
</dbReference>
<evidence type="ECO:0000259" key="4">
    <source>
        <dbReference type="Pfam" id="PF13296"/>
    </source>
</evidence>
<dbReference type="InterPro" id="IPR018769">
    <property type="entry name" value="VgrG2_DUF2345"/>
</dbReference>
<organism evidence="5 6">
    <name type="scientific">Caballeronia catudaia</name>
    <dbReference type="NCBI Taxonomy" id="1777136"/>
    <lineage>
        <taxon>Bacteria</taxon>
        <taxon>Pseudomonadati</taxon>
        <taxon>Pseudomonadota</taxon>
        <taxon>Betaproteobacteria</taxon>
        <taxon>Burkholderiales</taxon>
        <taxon>Burkholderiaceae</taxon>
        <taxon>Caballeronia</taxon>
    </lineage>
</organism>
<feature type="domain" description="Gp5/Type VI secretion system Vgr protein OB-fold" evidence="2">
    <location>
        <begin position="417"/>
        <end position="467"/>
    </location>
</feature>
<evidence type="ECO:0000259" key="2">
    <source>
        <dbReference type="Pfam" id="PF04717"/>
    </source>
</evidence>
<feature type="domain" description="Putative type VI secretion system Rhs element associated Vgr" evidence="4">
    <location>
        <begin position="486"/>
        <end position="583"/>
    </location>
</feature>
<evidence type="ECO:0000313" key="6">
    <source>
        <dbReference type="Proteomes" id="UP000054870"/>
    </source>
</evidence>
<protein>
    <submittedName>
        <fullName evidence="5">Rhs element Vgr protein</fullName>
    </submittedName>
</protein>
<dbReference type="Pfam" id="PF05954">
    <property type="entry name" value="Phage_GPD"/>
    <property type="match status" value="1"/>
</dbReference>
<dbReference type="InterPro" id="IPR006533">
    <property type="entry name" value="T6SS_Vgr_RhsGE"/>
</dbReference>
<dbReference type="InterPro" id="IPR006531">
    <property type="entry name" value="Gp5/Vgr_OB"/>
</dbReference>
<feature type="domain" description="DUF2345" evidence="3">
    <location>
        <begin position="605"/>
        <end position="750"/>
    </location>
</feature>
<dbReference type="InterPro" id="IPR017847">
    <property type="entry name" value="T6SS_RhsGE_Vgr_subset"/>
</dbReference>
<keyword evidence="6" id="KW-1185">Reference proteome</keyword>
<dbReference type="Proteomes" id="UP000054870">
    <property type="component" value="Unassembled WGS sequence"/>
</dbReference>
<proteinExistence type="inferred from homology"/>
<dbReference type="Gene3D" id="2.30.110.50">
    <property type="match status" value="1"/>
</dbReference>
<dbReference type="SUPFAM" id="SSF69255">
    <property type="entry name" value="gp5 N-terminal domain-like"/>
    <property type="match status" value="1"/>
</dbReference>
<dbReference type="InterPro" id="IPR028244">
    <property type="entry name" value="T6SS_Rhs_Vgr_dom"/>
</dbReference>
<dbReference type="Gene3D" id="2.40.50.230">
    <property type="entry name" value="Gp5 N-terminal domain"/>
    <property type="match status" value="1"/>
</dbReference>
<dbReference type="NCBIfam" id="TIGR01646">
    <property type="entry name" value="vgr_GE"/>
    <property type="match status" value="1"/>
</dbReference>
<evidence type="ECO:0000256" key="1">
    <source>
        <dbReference type="ARBA" id="ARBA00005558"/>
    </source>
</evidence>
<dbReference type="NCBIfam" id="TIGR03361">
    <property type="entry name" value="VI_Rhs_Vgr"/>
    <property type="match status" value="1"/>
</dbReference>
<comment type="similarity">
    <text evidence="1">Belongs to the VgrG protein family.</text>
</comment>
<reference evidence="5" key="1">
    <citation type="submission" date="2016-01" db="EMBL/GenBank/DDBJ databases">
        <authorList>
            <person name="Peeters C."/>
        </authorList>
    </citation>
    <scope>NUCLEOTIDE SEQUENCE [LARGE SCALE GENOMIC DNA]</scope>
    <source>
        <strain evidence="5">LMG 29318</strain>
    </source>
</reference>
<sequence>MSMVLPSQAYSLVLKPQPGLISVSSFNGKLDISELYKFNIEFTSPDSDIGMDEVVGRPAAFTVEPVDPDMDYLSRMFGERAKDFSKVPKAFATHGIIDTFEKLGTSADETRYRVTLVPKIADLARVRKSRLFQKQSVVEIITDTLRHYGYRLGVDFDFLKLRGKYKRHEYVTQYHETTFAFVQRLCAEEGLWFRFEQKRDRAVIIFGDDLEAYARKKRIVPFRLYSGLESAGAESIRSLKTITRRVPEAIQLNDYNHRQADVSLLVEENVAPADKTTDGVDSTWGEHYETREEGKEIARRRHEEHLATQISFRGRGNPFSLEIGEAMNLDVNPKDAPHGLLVTSIRLGGGRRTSYWCAFRAIPADRRWRTSISSITRPKIEGILPARIDSPGKYTYSYLTEKGLYVTTMPFDLDEWSPGGRSRAIRMMKPYAGQNYGHHFPLIDGAEVALIFTAQDPNRPMIAGALHDSLNPDLVNNLNHTRNIIRTAALNEMRMEDKRGFEHIHLTTPFQASELTLGHMVDGDRKERGRGAELRSDEHVAVRGGKGVFISADVQNAAGGKQLDMQPAQGLLEQALLQTQSLVVTAKAAQAIAADYESQKALLDGTLRELKKAGVLVSAPAGVGVASGEHLQLTAAKNLMATAGGSADIGVLRRFTVAAGEAVSIFAQRLGMKLFAKGKVEVQSQGDEMALSALKDVTISSVDGRLVLSAAKEVWIGAGGSYIKINANRIENGTPGDILEKCAVWSKPSAASAQISSKLPDSLPGQPLTINLAASPASRSVVPAGMPYTLSADGKVVSKGLISKNGQIPVNHMTTTKEYRLELANGVTYSVPVAENYRGNAANGELANKGFQFHEGLAGSEDAVDRAVHRMQYSNLLNSTDSENSDV</sequence>
<dbReference type="InterPro" id="IPR037026">
    <property type="entry name" value="Vgr_OB-fold_dom_sf"/>
</dbReference>
<name>A0A158BEN0_9BURK</name>
<dbReference type="SUPFAM" id="SSF69349">
    <property type="entry name" value="Phage fibre proteins"/>
    <property type="match status" value="1"/>
</dbReference>
<dbReference type="Gene3D" id="3.55.50.10">
    <property type="entry name" value="Baseplate protein-like domains"/>
    <property type="match status" value="1"/>
</dbReference>
<dbReference type="Pfam" id="PF04717">
    <property type="entry name" value="Phage_base_V"/>
    <property type="match status" value="1"/>
</dbReference>
<dbReference type="SUPFAM" id="SSF69279">
    <property type="entry name" value="Phage tail proteins"/>
    <property type="match status" value="2"/>
</dbReference>
<evidence type="ECO:0000259" key="3">
    <source>
        <dbReference type="Pfam" id="PF10106"/>
    </source>
</evidence>
<dbReference type="Pfam" id="PF13296">
    <property type="entry name" value="T6SS_Vgr"/>
    <property type="match status" value="1"/>
</dbReference>
<dbReference type="Gene3D" id="4.10.220.110">
    <property type="match status" value="1"/>
</dbReference>